<accession>A0A0H2S6K4</accession>
<evidence type="ECO:0008006" key="3">
    <source>
        <dbReference type="Google" id="ProtNLM"/>
    </source>
</evidence>
<evidence type="ECO:0000313" key="1">
    <source>
        <dbReference type="EMBL" id="KLO19882.1"/>
    </source>
</evidence>
<sequence>MELFDIIELKSYVTPLAERLRIAIADAQKRDLLLASPAAVATPHIRRDWTTATDDNAPPDLTLSSSDSVTFRVHQDHLLAASTNEFSKKLSPPQLEKLNVNAANAPTLTLPYPSAVVHILLHVVYKEDGRLRDETPSLADISSAIRALKECGIPSKRSILDSSLLFGIMASHCKLSPLAALEVYTLAASHAPDLHHVAVYASRFLLPLRFSRITDEIAASMGAVYLLRLSQLLVGRTQEFKRLLLPTPQLHKPLPHCDTRVLREAWTLVTAFLMWHATPDVGDATIDGLKDTVIDRIRCKRCNDSFERRFEALKHSWSLVRCTI</sequence>
<organism evidence="1 2">
    <name type="scientific">Schizopora paradoxa</name>
    <dbReference type="NCBI Taxonomy" id="27342"/>
    <lineage>
        <taxon>Eukaryota</taxon>
        <taxon>Fungi</taxon>
        <taxon>Dikarya</taxon>
        <taxon>Basidiomycota</taxon>
        <taxon>Agaricomycotina</taxon>
        <taxon>Agaricomycetes</taxon>
        <taxon>Hymenochaetales</taxon>
        <taxon>Schizoporaceae</taxon>
        <taxon>Schizopora</taxon>
    </lineage>
</organism>
<name>A0A0H2S6K4_9AGAM</name>
<keyword evidence="2" id="KW-1185">Reference proteome</keyword>
<dbReference type="InParanoid" id="A0A0H2S6K4"/>
<dbReference type="STRING" id="27342.A0A0H2S6K4"/>
<dbReference type="AlphaFoldDB" id="A0A0H2S6K4"/>
<proteinExistence type="predicted"/>
<evidence type="ECO:0000313" key="2">
    <source>
        <dbReference type="Proteomes" id="UP000053477"/>
    </source>
</evidence>
<reference evidence="1 2" key="1">
    <citation type="submission" date="2015-04" db="EMBL/GenBank/DDBJ databases">
        <title>Complete genome sequence of Schizopora paradoxa KUC8140, a cosmopolitan wood degrader in East Asia.</title>
        <authorList>
            <consortium name="DOE Joint Genome Institute"/>
            <person name="Min B."/>
            <person name="Park H."/>
            <person name="Jang Y."/>
            <person name="Kim J.-J."/>
            <person name="Kim K.H."/>
            <person name="Pangilinan J."/>
            <person name="Lipzen A."/>
            <person name="Riley R."/>
            <person name="Grigoriev I.V."/>
            <person name="Spatafora J.W."/>
            <person name="Choi I.-G."/>
        </authorList>
    </citation>
    <scope>NUCLEOTIDE SEQUENCE [LARGE SCALE GENOMIC DNA]</scope>
    <source>
        <strain evidence="1 2">KUC8140</strain>
    </source>
</reference>
<dbReference type="EMBL" id="KQ085884">
    <property type="protein sequence ID" value="KLO19882.1"/>
    <property type="molecule type" value="Genomic_DNA"/>
</dbReference>
<dbReference type="Proteomes" id="UP000053477">
    <property type="component" value="Unassembled WGS sequence"/>
</dbReference>
<protein>
    <recommendedName>
        <fullName evidence="3">BTB domain-containing protein</fullName>
    </recommendedName>
</protein>
<gene>
    <name evidence="1" type="ORF">SCHPADRAFT_45304</name>
</gene>
<dbReference type="OrthoDB" id="3265815at2759"/>